<dbReference type="Ensembl" id="ENSHHUT00000019920.1">
    <property type="protein sequence ID" value="ENSHHUP00000019218.1"/>
    <property type="gene ID" value="ENSHHUG00000011994.1"/>
</dbReference>
<keyword evidence="7" id="KW-0539">Nucleus</keyword>
<evidence type="ECO:0000256" key="7">
    <source>
        <dbReference type="ARBA" id="ARBA00023242"/>
    </source>
</evidence>
<dbReference type="FunFam" id="3.60.20.10:FF:000025">
    <property type="entry name" value="Proteasome subunit alpha type"/>
    <property type="match status" value="1"/>
</dbReference>
<feature type="domain" description="Proteasome alpha-type subunits" evidence="9">
    <location>
        <begin position="74"/>
        <end position="96"/>
    </location>
</feature>
<keyword evidence="11" id="KW-1185">Reference proteome</keyword>
<dbReference type="Gene3D" id="3.60.20.10">
    <property type="entry name" value="Glutamine Phosphoribosylpyrophosphate, subunit 1, domain 1"/>
    <property type="match status" value="1"/>
</dbReference>
<accession>A0A4W5KPK0</accession>
<keyword evidence="6 8" id="KW-0647">Proteasome</keyword>
<dbReference type="GO" id="GO:0005634">
    <property type="term" value="C:nucleus"/>
    <property type="evidence" value="ECO:0007669"/>
    <property type="project" value="UniProtKB-SubCell"/>
</dbReference>
<reference evidence="11" key="1">
    <citation type="submission" date="2018-06" db="EMBL/GenBank/DDBJ databases">
        <title>Genome assembly of Danube salmon.</title>
        <authorList>
            <person name="Macqueen D.J."/>
            <person name="Gundappa M.K."/>
        </authorList>
    </citation>
    <scope>NUCLEOTIDE SEQUENCE [LARGE SCALE GENOMIC DNA]</scope>
</reference>
<evidence type="ECO:0000313" key="11">
    <source>
        <dbReference type="Proteomes" id="UP000314982"/>
    </source>
</evidence>
<evidence type="ECO:0000256" key="4">
    <source>
        <dbReference type="ARBA" id="ARBA00021331"/>
    </source>
</evidence>
<dbReference type="Pfam" id="PF10584">
    <property type="entry name" value="Proteasome_A_N"/>
    <property type="match status" value="1"/>
</dbReference>
<dbReference type="InterPro" id="IPR000426">
    <property type="entry name" value="Proteasome_asu_N"/>
</dbReference>
<comment type="subcellular location">
    <subcellularLocation>
        <location evidence="3">Cytoplasm</location>
    </subcellularLocation>
    <subcellularLocation>
        <location evidence="2">Nucleus</location>
    </subcellularLocation>
</comment>
<dbReference type="SMART" id="SM00948">
    <property type="entry name" value="Proteasome_A_N"/>
    <property type="match status" value="1"/>
</dbReference>
<dbReference type="GO" id="GO:0019773">
    <property type="term" value="C:proteasome core complex, alpha-subunit complex"/>
    <property type="evidence" value="ECO:0007669"/>
    <property type="project" value="UniProtKB-UniRule"/>
</dbReference>
<evidence type="ECO:0000256" key="1">
    <source>
        <dbReference type="ARBA" id="ARBA00003876"/>
    </source>
</evidence>
<dbReference type="InterPro" id="IPR001353">
    <property type="entry name" value="Proteasome_sua/b"/>
</dbReference>
<evidence type="ECO:0000313" key="10">
    <source>
        <dbReference type="Ensembl" id="ENSHHUP00000019218.1"/>
    </source>
</evidence>
<dbReference type="InterPro" id="IPR035144">
    <property type="entry name" value="Proteasome_alpha1"/>
</dbReference>
<reference evidence="10" key="2">
    <citation type="submission" date="2025-08" db="UniProtKB">
        <authorList>
            <consortium name="Ensembl"/>
        </authorList>
    </citation>
    <scope>IDENTIFICATION</scope>
</reference>
<comment type="similarity">
    <text evidence="8">Belongs to the peptidase T1A family.</text>
</comment>
<dbReference type="GO" id="GO:0005829">
    <property type="term" value="C:cytosol"/>
    <property type="evidence" value="ECO:0007669"/>
    <property type="project" value="UniProtKB-ARBA"/>
</dbReference>
<dbReference type="GO" id="GO:0006511">
    <property type="term" value="P:ubiquitin-dependent protein catabolic process"/>
    <property type="evidence" value="ECO:0007669"/>
    <property type="project" value="InterPro"/>
</dbReference>
<evidence type="ECO:0000256" key="6">
    <source>
        <dbReference type="ARBA" id="ARBA00022942"/>
    </source>
</evidence>
<proteinExistence type="inferred from homology"/>
<dbReference type="PANTHER" id="PTHR11599">
    <property type="entry name" value="PROTEASOME SUBUNIT ALPHA/BETA"/>
    <property type="match status" value="1"/>
</dbReference>
<evidence type="ECO:0000256" key="5">
    <source>
        <dbReference type="ARBA" id="ARBA00022490"/>
    </source>
</evidence>
<name>A0A4W5KPK0_9TELE</name>
<keyword evidence="5" id="KW-0963">Cytoplasm</keyword>
<dbReference type="InterPro" id="IPR023332">
    <property type="entry name" value="Proteasome_alpha-type"/>
</dbReference>
<dbReference type="PROSITE" id="PS51475">
    <property type="entry name" value="PROTEASOME_ALPHA_2"/>
    <property type="match status" value="1"/>
</dbReference>
<organism evidence="10 11">
    <name type="scientific">Hucho hucho</name>
    <name type="common">huchen</name>
    <dbReference type="NCBI Taxonomy" id="62062"/>
    <lineage>
        <taxon>Eukaryota</taxon>
        <taxon>Metazoa</taxon>
        <taxon>Chordata</taxon>
        <taxon>Craniata</taxon>
        <taxon>Vertebrata</taxon>
        <taxon>Euteleostomi</taxon>
        <taxon>Actinopterygii</taxon>
        <taxon>Neopterygii</taxon>
        <taxon>Teleostei</taxon>
        <taxon>Protacanthopterygii</taxon>
        <taxon>Salmoniformes</taxon>
        <taxon>Salmonidae</taxon>
        <taxon>Salmoninae</taxon>
        <taxon>Hucho</taxon>
    </lineage>
</organism>
<dbReference type="PROSITE" id="PS00388">
    <property type="entry name" value="PROTEASOME_ALPHA_1"/>
    <property type="match status" value="1"/>
</dbReference>
<dbReference type="InterPro" id="IPR050115">
    <property type="entry name" value="Proteasome_alpha"/>
</dbReference>
<dbReference type="GeneTree" id="ENSGT00550000074855"/>
<dbReference type="STRING" id="62062.ENSHHUP00000019218"/>
<dbReference type="Proteomes" id="UP000314982">
    <property type="component" value="Unassembled WGS sequence"/>
</dbReference>
<dbReference type="InterPro" id="IPR029055">
    <property type="entry name" value="Ntn_hydrolases_N"/>
</dbReference>
<reference evidence="10" key="3">
    <citation type="submission" date="2025-09" db="UniProtKB">
        <authorList>
            <consortium name="Ensembl"/>
        </authorList>
    </citation>
    <scope>IDENTIFICATION</scope>
</reference>
<evidence type="ECO:0000259" key="9">
    <source>
        <dbReference type="PROSITE" id="PS00388"/>
    </source>
</evidence>
<comment type="function">
    <text evidence="1">Component of the 20S core proteasome complex involved in the proteolytic degradation of most intracellular proteins. This complex plays numerous essential roles within the cell by associating with different regulatory particles. Associated with two 19S regulatory particles, forms the 26S proteasome and thus participates in the ATP-dependent degradation of ubiquitinated proteins. The 26S proteasome plays a key role in the maintenance of protein homeostasis by removing misfolded or damaged proteins that could impair cellular functions, and by removing proteins whose functions are no longer required. Associated with the PA200 or PA28, the 20S proteasome mediates ubiquitin-independent protein degradation. This type of proteolysis is required in several pathways including spermatogenesis (20S-PA200 complex) or generation of a subset of MHC class I-presented antigenic peptides (20S-PA28 complex).</text>
</comment>
<dbReference type="AlphaFoldDB" id="A0A4W5KPK0"/>
<evidence type="ECO:0000256" key="2">
    <source>
        <dbReference type="ARBA" id="ARBA00004123"/>
    </source>
</evidence>
<evidence type="ECO:0000256" key="8">
    <source>
        <dbReference type="PROSITE-ProRule" id="PRU00808"/>
    </source>
</evidence>
<evidence type="ECO:0000256" key="3">
    <source>
        <dbReference type="ARBA" id="ARBA00004496"/>
    </source>
</evidence>
<dbReference type="CDD" id="cd03749">
    <property type="entry name" value="proteasome_alpha_type_1"/>
    <property type="match status" value="1"/>
</dbReference>
<protein>
    <recommendedName>
        <fullName evidence="4">Proteasome subunit alpha type-1</fullName>
    </recommendedName>
</protein>
<dbReference type="Pfam" id="PF00227">
    <property type="entry name" value="Proteasome"/>
    <property type="match status" value="1"/>
</dbReference>
<dbReference type="SUPFAM" id="SSF56235">
    <property type="entry name" value="N-terminal nucleophile aminohydrolases (Ntn hydrolases)"/>
    <property type="match status" value="1"/>
</dbReference>
<sequence>MDTEGPEPRDCQSSFPIGQSHLSEQHETIAHQRTHHVPACKCRTQHHTQKSHHSCQSELLKPDYSGENQFRNQYDNDVTVWSPQGRIHQIEYAMEAVKQGSATVGLKSRTHAVLVALKRAQSELAAHQKKILHVDEHIGISIAGLTADARLLCNFMRQECLDSRFVFDRPLPASRLVTLIGSKTQIPTQRYGRRPYGVGLLIAGYDDMGPHIFQTCPSANYFDCKAMSIGARSQSARTYLERHMDTFLDCNLNELVRHGLLGLRETLPAEQDLTTKNVSIGIVGKDMEFTIYDDDDVAPFLVGLEERPQRKVIEAADEPAADKPDEPMDI</sequence>